<dbReference type="EMBL" id="DF820459">
    <property type="protein sequence ID" value="GAK53590.1"/>
    <property type="molecule type" value="Genomic_DNA"/>
</dbReference>
<dbReference type="InterPro" id="IPR045397">
    <property type="entry name" value="TumE-like"/>
</dbReference>
<gene>
    <name evidence="2" type="ORF">U14_04856</name>
</gene>
<protein>
    <submittedName>
        <fullName evidence="2">Uncharacterized protein</fullName>
    </submittedName>
</protein>
<evidence type="ECO:0000256" key="1">
    <source>
        <dbReference type="SAM" id="Phobius"/>
    </source>
</evidence>
<dbReference type="HOGENOM" id="CLU_2231235_0_0_0"/>
<keyword evidence="1" id="KW-0472">Membrane</keyword>
<dbReference type="STRING" id="1499966.U14_04856"/>
<evidence type="ECO:0000313" key="2">
    <source>
        <dbReference type="EMBL" id="GAK53590.1"/>
    </source>
</evidence>
<keyword evidence="3" id="KW-1185">Reference proteome</keyword>
<keyword evidence="1" id="KW-0812">Transmembrane</keyword>
<name>A0A0S6W6G3_9BACT</name>
<reference evidence="2" key="1">
    <citation type="journal article" date="2015" name="PeerJ">
        <title>First genomic representation of candidate bacterial phylum KSB3 points to enhanced environmental sensing as a trigger of wastewater bulking.</title>
        <authorList>
            <person name="Sekiguchi Y."/>
            <person name="Ohashi A."/>
            <person name="Parks D.H."/>
            <person name="Yamauchi T."/>
            <person name="Tyson G.W."/>
            <person name="Hugenholtz P."/>
        </authorList>
    </citation>
    <scope>NUCLEOTIDE SEQUENCE [LARGE SCALE GENOMIC DNA]</scope>
</reference>
<dbReference type="Pfam" id="PF20126">
    <property type="entry name" value="TumE"/>
    <property type="match status" value="1"/>
</dbReference>
<sequence>MKPITYLNQIKSKLVVSPIITDAQIIEDYALSDSGYFRARLILSNRDFLEVSEYFSCAKNGCLTMRYRYQWMKRDSSLNDAGIMLSISRIYLIFRIIFILAMNRM</sequence>
<dbReference type="AlphaFoldDB" id="A0A0S6W6G3"/>
<proteinExistence type="predicted"/>
<evidence type="ECO:0000313" key="3">
    <source>
        <dbReference type="Proteomes" id="UP000030700"/>
    </source>
</evidence>
<organism evidence="2">
    <name type="scientific">Candidatus Moduliflexus flocculans</name>
    <dbReference type="NCBI Taxonomy" id="1499966"/>
    <lineage>
        <taxon>Bacteria</taxon>
        <taxon>Candidatus Moduliflexota</taxon>
        <taxon>Candidatus Moduliflexia</taxon>
        <taxon>Candidatus Moduliflexales</taxon>
        <taxon>Candidatus Moduliflexaceae</taxon>
    </lineage>
</organism>
<keyword evidence="1" id="KW-1133">Transmembrane helix</keyword>
<feature type="transmembrane region" description="Helical" evidence="1">
    <location>
        <begin position="81"/>
        <end position="102"/>
    </location>
</feature>
<dbReference type="Proteomes" id="UP000030700">
    <property type="component" value="Unassembled WGS sequence"/>
</dbReference>
<accession>A0A0S6W6G3</accession>